<keyword evidence="2" id="KW-1185">Reference proteome</keyword>
<reference evidence="1 2" key="1">
    <citation type="journal article" date="2012" name="Nucleic Acids Res.">
        <title>Sequencing of the smallest Apicomplexan genome from the human pathogen Babesia microti.</title>
        <authorList>
            <person name="Cornillot E."/>
            <person name="Hadj-Kaddour K."/>
            <person name="Dassouli A."/>
            <person name="Noel B."/>
            <person name="Ranwez V."/>
            <person name="Vacherie B."/>
            <person name="Augagneur Y."/>
            <person name="Bres V."/>
            <person name="Duclos A."/>
            <person name="Randazzo S."/>
            <person name="Carcy B."/>
            <person name="Debierre-Grockiego F."/>
            <person name="Delbecq S."/>
            <person name="Moubri-Menage K."/>
            <person name="Shams-Eldin H."/>
            <person name="Usmani-Brown S."/>
            <person name="Bringaud F."/>
            <person name="Wincker P."/>
            <person name="Vivares C.P."/>
            <person name="Schwarz R.T."/>
            <person name="Schetters T.P."/>
            <person name="Krause P.J."/>
            <person name="Gorenflot A."/>
            <person name="Berry V."/>
            <person name="Barbe V."/>
            <person name="Ben Mamoun C."/>
        </authorList>
    </citation>
    <scope>NUCLEOTIDE SEQUENCE [LARGE SCALE GENOMIC DNA]</scope>
    <source>
        <strain evidence="1 2">RI</strain>
    </source>
</reference>
<dbReference type="VEuPathDB" id="PiroplasmaDB:BmR1_04g07437"/>
<dbReference type="Proteomes" id="UP000002899">
    <property type="component" value="Chromosome IV"/>
</dbReference>
<evidence type="ECO:0000313" key="2">
    <source>
        <dbReference type="Proteomes" id="UP000002899"/>
    </source>
</evidence>
<name>I7I9V1_BABMR</name>
<dbReference type="EMBL" id="LN871599">
    <property type="protein sequence ID" value="CCF75679.1"/>
    <property type="molecule type" value="Genomic_DNA"/>
</dbReference>
<dbReference type="KEGG" id="bmic:BmR1_04g07437"/>
<reference evidence="1 2" key="2">
    <citation type="journal article" date="2013" name="PLoS ONE">
        <title>Whole genome mapping and re-organization of the nuclear and mitochondrial genomes of Babesia microti isolates.</title>
        <authorList>
            <person name="Cornillot E."/>
            <person name="Dassouli A."/>
            <person name="Garg A."/>
            <person name="Pachikara N."/>
            <person name="Randazzo S."/>
            <person name="Depoix D."/>
            <person name="Carcy B."/>
            <person name="Delbecq S."/>
            <person name="Frutos R."/>
            <person name="Silva J.C."/>
            <person name="Sutton R."/>
            <person name="Krause P.J."/>
            <person name="Mamoun C.B."/>
        </authorList>
    </citation>
    <scope>NUCLEOTIDE SEQUENCE [LARGE SCALE GENOMIC DNA]</scope>
    <source>
        <strain evidence="1 2">RI</strain>
    </source>
</reference>
<reference evidence="1 2" key="3">
    <citation type="journal article" date="2016" name="Sci. Rep.">
        <title>Genome-wide diversity and gene expression profiling of Babesia microti isolates identify polymorphic genes that mediate host-pathogen interactions.</title>
        <authorList>
            <person name="Silva J.C."/>
            <person name="Cornillot E."/>
            <person name="McCracken C."/>
            <person name="Usmani-Brown S."/>
            <person name="Dwivedi A."/>
            <person name="Ifeonu O.O."/>
            <person name="Crabtree J."/>
            <person name="Gotia H.T."/>
            <person name="Virji A.Z."/>
            <person name="Reynes C."/>
            <person name="Colinge J."/>
            <person name="Kumar V."/>
            <person name="Lawres L."/>
            <person name="Pazzi J.E."/>
            <person name="Pablo J.V."/>
            <person name="Hung C."/>
            <person name="Brancato J."/>
            <person name="Kumari P."/>
            <person name="Orvis J."/>
            <person name="Tretina K."/>
            <person name="Chibucos M."/>
            <person name="Ott S."/>
            <person name="Sadzewicz L."/>
            <person name="Sengamalay N."/>
            <person name="Shetty A.C."/>
            <person name="Su Q."/>
            <person name="Tallon L."/>
            <person name="Fraser C.M."/>
            <person name="Frutos R."/>
            <person name="Molina D.M."/>
            <person name="Krause P.J."/>
            <person name="Ben Mamoun C."/>
        </authorList>
    </citation>
    <scope>NUCLEOTIDE SEQUENCE [LARGE SCALE GENOMIC DNA]</scope>
    <source>
        <strain evidence="1 2">RI</strain>
    </source>
</reference>
<protein>
    <submittedName>
        <fullName evidence="1">Uncharacterized protein</fullName>
    </submittedName>
</protein>
<accession>I7I9V1</accession>
<proteinExistence type="predicted"/>
<evidence type="ECO:0000313" key="1">
    <source>
        <dbReference type="EMBL" id="CCF75679.1"/>
    </source>
</evidence>
<dbReference type="RefSeq" id="XP_012650087.1">
    <property type="nucleotide sequence ID" value="XM_012794633.1"/>
</dbReference>
<organism evidence="1 2">
    <name type="scientific">Babesia microti (strain RI)</name>
    <dbReference type="NCBI Taxonomy" id="1133968"/>
    <lineage>
        <taxon>Eukaryota</taxon>
        <taxon>Sar</taxon>
        <taxon>Alveolata</taxon>
        <taxon>Apicomplexa</taxon>
        <taxon>Aconoidasida</taxon>
        <taxon>Piroplasmida</taxon>
        <taxon>Babesiidae</taxon>
        <taxon>Babesia</taxon>
    </lineage>
</organism>
<dbReference type="AlphaFoldDB" id="I7I9V1"/>
<dbReference type="GeneID" id="24426131"/>
<sequence length="110" mass="12339">MPTVTSDIQPYYLLFPPLNTNSNWKTILISIKQLSRNELKNSADASITNSCIDNSYGALCTIRSLKTSLLANMSGIRDISKLLEKNADIEDLKEQKQFILAINFGSNRKD</sequence>